<dbReference type="SMART" id="SM00028">
    <property type="entry name" value="TPR"/>
    <property type="match status" value="7"/>
</dbReference>
<dbReference type="RefSeq" id="WP_145445360.1">
    <property type="nucleotide sequence ID" value="NZ_CP036280.1"/>
</dbReference>
<dbReference type="PANTHER" id="PTHR12558">
    <property type="entry name" value="CELL DIVISION CYCLE 16,23,27"/>
    <property type="match status" value="1"/>
</dbReference>
<dbReference type="KEGG" id="mcad:Pan265_10650"/>
<evidence type="ECO:0000256" key="1">
    <source>
        <dbReference type="SAM" id="MobiDB-lite"/>
    </source>
</evidence>
<dbReference type="InterPro" id="IPR019734">
    <property type="entry name" value="TPR_rpt"/>
</dbReference>
<dbReference type="PANTHER" id="PTHR12558:SF13">
    <property type="entry name" value="CELL DIVISION CYCLE PROTEIN 27 HOMOLOG"/>
    <property type="match status" value="1"/>
</dbReference>
<gene>
    <name evidence="2" type="ORF">Pan265_10650</name>
</gene>
<proteinExistence type="predicted"/>
<dbReference type="EMBL" id="CP036280">
    <property type="protein sequence ID" value="QDU71216.1"/>
    <property type="molecule type" value="Genomic_DNA"/>
</dbReference>
<sequence length="991" mass="110525">MRRQAAQHTTYRGIARVMALILIFLGGLTLPAEADDHPLPPGLKAREVNPLRGEDLEKALTPLEQVLASIEDPGFLNPDQHADARDPSRSAQRAYVAGREAFLDGRSFDAIPRLITATRLAPREPAFNELLAKVYAATGSSVAAQRYARQAIASEPDRRSALLLLLRLSADTNDHQQTLAVARRIEQLLDASDSPDPAARIIRSRVLGQSLIKQEYLAAAIEALDLYLNPPDLPGRNGADTNIARTLLAQSVPTRIAIGNMHLKLDQPAAAREAYERALGENTRIHNLENRLLPNLILADLRLEDPRTARDRLIDRLNQHPDDEQLIKLAGYLFSAGAGDDLLLDRLRKAYERSGQSDTMAIALAEALPDDEARRLLMEHIAAHPNARTVIAYTITQVLLAQGMDKADSNDIDRALELTIDLVDRTSDLREPLAWVPEAQRERLVITDRLATLTTRNTRQQAIAHHLRGLLLAPMPGRLPEADTAWQAAIETDPTYAPARATRAGILITRGELDEAERLLADVDPLTTPGLAARAAQIRMARQQYASALNLLDRAEESGLADTELDLIRGQILIRTDRVEEAETLLLRALEQEPESEQLYRALFTLYEKQRQTDAKTANTKWINLMRQILKAMPTSVTARIKLAQWHATRRQSERAEIILEDLLIQHPDNHLVFRAMLDLLAQQKKLEQGNERIDLRLAGAPDDTQTLKEALRFYQRTGQQDRYAATAEQILVLSPPSAQRTMELSRLYIQTDQQDKLDGLVADAIEFIEPHRPYGLAMHILIGTDRLDDAEQTARRAASLFPDHADAIHYQHYLILWTNGHEEPSMAALERTLQANPDHAPAANSLGYALVLRHEQIDRAIDLIERAVQQDPNNGSYLDSLGWAYYKAGRFGLATAWLGRAVAQPDGEYPLLHEHLGDALYRANRADQARRAWQTALDNFRAGSWSGDPELDNIEQRLTDKIEAVDRGETPEVAPIAEQHSDPALPAPTP</sequence>
<dbReference type="AlphaFoldDB" id="A0A518BW64"/>
<organism evidence="2 3">
    <name type="scientific">Mucisphaera calidilacus</name>
    <dbReference type="NCBI Taxonomy" id="2527982"/>
    <lineage>
        <taxon>Bacteria</taxon>
        <taxon>Pseudomonadati</taxon>
        <taxon>Planctomycetota</taxon>
        <taxon>Phycisphaerae</taxon>
        <taxon>Phycisphaerales</taxon>
        <taxon>Phycisphaeraceae</taxon>
        <taxon>Mucisphaera</taxon>
    </lineage>
</organism>
<accession>A0A518BW64</accession>
<dbReference type="Pfam" id="PF13432">
    <property type="entry name" value="TPR_16"/>
    <property type="match status" value="2"/>
</dbReference>
<dbReference type="Gene3D" id="1.25.40.10">
    <property type="entry name" value="Tetratricopeptide repeat domain"/>
    <property type="match status" value="4"/>
</dbReference>
<name>A0A518BW64_9BACT</name>
<protein>
    <submittedName>
        <fullName evidence="2">Tetratricopeptide repeat protein</fullName>
    </submittedName>
</protein>
<reference evidence="2 3" key="1">
    <citation type="submission" date="2019-02" db="EMBL/GenBank/DDBJ databases">
        <title>Deep-cultivation of Planctomycetes and their phenomic and genomic characterization uncovers novel biology.</title>
        <authorList>
            <person name="Wiegand S."/>
            <person name="Jogler M."/>
            <person name="Boedeker C."/>
            <person name="Pinto D."/>
            <person name="Vollmers J."/>
            <person name="Rivas-Marin E."/>
            <person name="Kohn T."/>
            <person name="Peeters S.H."/>
            <person name="Heuer A."/>
            <person name="Rast P."/>
            <person name="Oberbeckmann S."/>
            <person name="Bunk B."/>
            <person name="Jeske O."/>
            <person name="Meyerdierks A."/>
            <person name="Storesund J.E."/>
            <person name="Kallscheuer N."/>
            <person name="Luecker S."/>
            <person name="Lage O.M."/>
            <person name="Pohl T."/>
            <person name="Merkel B.J."/>
            <person name="Hornburger P."/>
            <person name="Mueller R.-W."/>
            <person name="Bruemmer F."/>
            <person name="Labrenz M."/>
            <person name="Spormann A.M."/>
            <person name="Op den Camp H."/>
            <person name="Overmann J."/>
            <person name="Amann R."/>
            <person name="Jetten M.S.M."/>
            <person name="Mascher T."/>
            <person name="Medema M.H."/>
            <person name="Devos D.P."/>
            <person name="Kaster A.-K."/>
            <person name="Ovreas L."/>
            <person name="Rohde M."/>
            <person name="Galperin M.Y."/>
            <person name="Jogler C."/>
        </authorList>
    </citation>
    <scope>NUCLEOTIDE SEQUENCE [LARGE SCALE GENOMIC DNA]</scope>
    <source>
        <strain evidence="2 3">Pan265</strain>
    </source>
</reference>
<dbReference type="OrthoDB" id="9766710at2"/>
<evidence type="ECO:0000313" key="3">
    <source>
        <dbReference type="Proteomes" id="UP000320386"/>
    </source>
</evidence>
<dbReference type="InterPro" id="IPR011990">
    <property type="entry name" value="TPR-like_helical_dom_sf"/>
</dbReference>
<evidence type="ECO:0000313" key="2">
    <source>
        <dbReference type="EMBL" id="QDU71216.1"/>
    </source>
</evidence>
<keyword evidence="3" id="KW-1185">Reference proteome</keyword>
<dbReference type="Proteomes" id="UP000320386">
    <property type="component" value="Chromosome"/>
</dbReference>
<dbReference type="SUPFAM" id="SSF48452">
    <property type="entry name" value="TPR-like"/>
    <property type="match status" value="3"/>
</dbReference>
<feature type="region of interest" description="Disordered" evidence="1">
    <location>
        <begin position="964"/>
        <end position="991"/>
    </location>
</feature>